<comment type="similarity">
    <text evidence="2">Belongs to the acylphosphatase family.</text>
</comment>
<dbReference type="GO" id="GO:0016743">
    <property type="term" value="F:carboxyl- or carbamoyltransferase activity"/>
    <property type="evidence" value="ECO:0007669"/>
    <property type="project" value="TreeGrafter"/>
</dbReference>
<accession>X7ZYP3</accession>
<dbReference type="Gene3D" id="3.90.870.50">
    <property type="match status" value="1"/>
</dbReference>
<dbReference type="InterPro" id="IPR036046">
    <property type="entry name" value="Acylphosphatase-like_dom_sf"/>
</dbReference>
<keyword evidence="1" id="KW-0378">Hydrolase</keyword>
<feature type="domain" description="Acylphosphatase-like" evidence="3">
    <location>
        <begin position="1"/>
        <end position="80"/>
    </location>
</feature>
<dbReference type="GO" id="GO:0051604">
    <property type="term" value="P:protein maturation"/>
    <property type="evidence" value="ECO:0007669"/>
    <property type="project" value="TreeGrafter"/>
</dbReference>
<dbReference type="PANTHER" id="PTHR42959:SF1">
    <property type="entry name" value="CARBAMOYLTRANSFERASE HYPF"/>
    <property type="match status" value="1"/>
</dbReference>
<feature type="active site" evidence="1">
    <location>
        <position position="25"/>
    </location>
</feature>
<dbReference type="EMBL" id="JAOB01000069">
    <property type="protein sequence ID" value="EUA23750.1"/>
    <property type="molecule type" value="Genomic_DNA"/>
</dbReference>
<dbReference type="PROSITE" id="PS51160">
    <property type="entry name" value="ACYLPHOSPHATASE_3"/>
    <property type="match status" value="1"/>
</dbReference>
<evidence type="ECO:0000259" key="3">
    <source>
        <dbReference type="PROSITE" id="PS51160"/>
    </source>
</evidence>
<evidence type="ECO:0000256" key="2">
    <source>
        <dbReference type="RuleBase" id="RU004168"/>
    </source>
</evidence>
<dbReference type="GO" id="GO:0008270">
    <property type="term" value="F:zinc ion binding"/>
    <property type="evidence" value="ECO:0007669"/>
    <property type="project" value="TreeGrafter"/>
</dbReference>
<dbReference type="PATRIC" id="fig|1299334.3.peg.7580"/>
<feature type="active site" evidence="1">
    <location>
        <position position="7"/>
    </location>
</feature>
<dbReference type="Pfam" id="PF00708">
    <property type="entry name" value="Acylphosphatase"/>
    <property type="match status" value="1"/>
</dbReference>
<organism evidence="4">
    <name type="scientific">Mycobacterium xenopi 4042</name>
    <dbReference type="NCBI Taxonomy" id="1299334"/>
    <lineage>
        <taxon>Bacteria</taxon>
        <taxon>Bacillati</taxon>
        <taxon>Actinomycetota</taxon>
        <taxon>Actinomycetes</taxon>
        <taxon>Mycobacteriales</taxon>
        <taxon>Mycobacteriaceae</taxon>
        <taxon>Mycobacterium</taxon>
    </lineage>
</organism>
<dbReference type="InterPro" id="IPR001792">
    <property type="entry name" value="Acylphosphatase-like_dom"/>
</dbReference>
<dbReference type="InterPro" id="IPR051060">
    <property type="entry name" value="Carbamoyltrans_HypF-like"/>
</dbReference>
<evidence type="ECO:0000256" key="1">
    <source>
        <dbReference type="PROSITE-ProRule" id="PRU00520"/>
    </source>
</evidence>
<comment type="caution">
    <text evidence="4">The sequence shown here is derived from an EMBL/GenBank/DDBJ whole genome shotgun (WGS) entry which is preliminary data.</text>
</comment>
<dbReference type="AlphaFoldDB" id="X7ZYP3"/>
<dbReference type="SUPFAM" id="SSF54975">
    <property type="entry name" value="Acylphosphatase/BLUF domain-like"/>
    <property type="match status" value="1"/>
</dbReference>
<reference evidence="4" key="1">
    <citation type="submission" date="2014-01" db="EMBL/GenBank/DDBJ databases">
        <authorList>
            <person name="Brown-Elliot B."/>
            <person name="Wallace R."/>
            <person name="Lenaerts A."/>
            <person name="Ordway D."/>
            <person name="DeGroote M.A."/>
            <person name="Parker T."/>
            <person name="Sizemore C."/>
            <person name="Tallon L.J."/>
            <person name="Sadzewicz L.K."/>
            <person name="Sengamalay N."/>
            <person name="Fraser C.M."/>
            <person name="Hine E."/>
            <person name="Shefchek K.A."/>
            <person name="Das S.P."/>
            <person name="Tettelin H."/>
        </authorList>
    </citation>
    <scope>NUCLEOTIDE SEQUENCE [LARGE SCALE GENOMIC DNA]</scope>
    <source>
        <strain evidence="4">4042</strain>
    </source>
</reference>
<proteinExistence type="inferred from homology"/>
<evidence type="ECO:0000313" key="4">
    <source>
        <dbReference type="EMBL" id="EUA23750.1"/>
    </source>
</evidence>
<dbReference type="EC" id="3.6.1.7" evidence="1"/>
<dbReference type="GO" id="GO:0003998">
    <property type="term" value="F:acylphosphatase activity"/>
    <property type="evidence" value="ECO:0007669"/>
    <property type="project" value="UniProtKB-EC"/>
</dbReference>
<gene>
    <name evidence="4" type="ORF">I553_5636</name>
</gene>
<name>X7ZYP3_MYCXE</name>
<protein>
    <recommendedName>
        <fullName evidence="1">acylphosphatase</fullName>
        <ecNumber evidence="1">3.6.1.7</ecNumber>
    </recommendedName>
</protein>
<sequence length="130" mass="13461">MQGVGFRPFVHRIATELGLSGFVGNDSAAVFIEVQGTPTAVAEFAHRLTADAPPLASIDSVESIELPADSRDGTAFQIVASQVIDGAATPIPPDIAVCDDCLAELFDRPTGVTGIRSSRAPTAGPVHDHP</sequence>
<dbReference type="PANTHER" id="PTHR42959">
    <property type="entry name" value="CARBAMOYLTRANSFERASE"/>
    <property type="match status" value="1"/>
</dbReference>
<comment type="catalytic activity">
    <reaction evidence="1">
        <text>an acyl phosphate + H2O = a carboxylate + phosphate + H(+)</text>
        <dbReference type="Rhea" id="RHEA:14965"/>
        <dbReference type="ChEBI" id="CHEBI:15377"/>
        <dbReference type="ChEBI" id="CHEBI:15378"/>
        <dbReference type="ChEBI" id="CHEBI:29067"/>
        <dbReference type="ChEBI" id="CHEBI:43474"/>
        <dbReference type="ChEBI" id="CHEBI:59918"/>
        <dbReference type="EC" id="3.6.1.7"/>
    </reaction>
</comment>